<reference evidence="2 4" key="1">
    <citation type="submission" date="2020-06" db="EMBL/GenBank/DDBJ databases">
        <title>Anoxygenic phototrophic Chloroflexota member uses a Type I reaction center.</title>
        <authorList>
            <person name="Tsuji J.M."/>
            <person name="Shaw N.A."/>
            <person name="Nagashima S."/>
            <person name="Venkiteswaran J."/>
            <person name="Schiff S.L."/>
            <person name="Hanada S."/>
            <person name="Tank M."/>
            <person name="Neufeld J.D."/>
        </authorList>
    </citation>
    <scope>NUCLEOTIDE SEQUENCE [LARGE SCALE GENOMIC DNA]</scope>
    <source>
        <strain evidence="2">L227-S17</strain>
    </source>
</reference>
<proteinExistence type="predicted"/>
<dbReference type="EMBL" id="CP128400">
    <property type="protein sequence ID" value="WJW69410.1"/>
    <property type="molecule type" value="Genomic_DNA"/>
</dbReference>
<evidence type="ECO:0000313" key="2">
    <source>
        <dbReference type="EMBL" id="NWJ47498.1"/>
    </source>
</evidence>
<name>A0A8T7M5W4_9CHLR</name>
<dbReference type="InterPro" id="IPR002560">
    <property type="entry name" value="Transposase_DDE"/>
</dbReference>
<feature type="domain" description="Transposase IS204/IS1001/IS1096/IS1165 DDE" evidence="1">
    <location>
        <begin position="4"/>
        <end position="103"/>
    </location>
</feature>
<dbReference type="EMBL" id="JACATZ010000003">
    <property type="protein sequence ID" value="NWJ47498.1"/>
    <property type="molecule type" value="Genomic_DNA"/>
</dbReference>
<dbReference type="Pfam" id="PF01610">
    <property type="entry name" value="DDE_Tnp_ISL3"/>
    <property type="match status" value="1"/>
</dbReference>
<protein>
    <submittedName>
        <fullName evidence="2">Transposase</fullName>
    </submittedName>
</protein>
<organism evidence="2 4">
    <name type="scientific">Candidatus Chlorohelix allophototropha</name>
    <dbReference type="NCBI Taxonomy" id="3003348"/>
    <lineage>
        <taxon>Bacteria</taxon>
        <taxon>Bacillati</taxon>
        <taxon>Chloroflexota</taxon>
        <taxon>Chloroflexia</taxon>
        <taxon>Candidatus Chloroheliales</taxon>
        <taxon>Candidatus Chloroheliaceae</taxon>
        <taxon>Candidatus Chlorohelix</taxon>
    </lineage>
</organism>
<evidence type="ECO:0000259" key="1">
    <source>
        <dbReference type="Pfam" id="PF01610"/>
    </source>
</evidence>
<evidence type="ECO:0000313" key="3">
    <source>
        <dbReference type="EMBL" id="WJW69410.1"/>
    </source>
</evidence>
<dbReference type="InterPro" id="IPR047951">
    <property type="entry name" value="Transpos_ISL3"/>
</dbReference>
<dbReference type="Proteomes" id="UP001431572">
    <property type="component" value="Chromosome 2"/>
</dbReference>
<keyword evidence="5" id="KW-1185">Reference proteome</keyword>
<evidence type="ECO:0000313" key="4">
    <source>
        <dbReference type="Proteomes" id="UP000521676"/>
    </source>
</evidence>
<gene>
    <name evidence="2" type="ORF">HXX08_16685</name>
    <name evidence="3" type="ORF">OZ401_003018</name>
</gene>
<evidence type="ECO:0000313" key="5">
    <source>
        <dbReference type="Proteomes" id="UP001431572"/>
    </source>
</evidence>
<dbReference type="AlphaFoldDB" id="A0A8T7M5W4"/>
<dbReference type="PANTHER" id="PTHR33498">
    <property type="entry name" value="TRANSPOSASE FOR INSERTION SEQUENCE ELEMENT IS1557"/>
    <property type="match status" value="1"/>
</dbReference>
<sequence>MSHLKTVIEADATLAQAYGLIQAFGKMIQERKAEKLAEWLVQAEESGITELQSFGGGIKRDEAAVRAGLSEIWSQGVVEGKVNKLKMIKRKLYGKASFDLLKLIVLGAEMA</sequence>
<reference evidence="3" key="2">
    <citation type="journal article" date="2024" name="Nature">
        <title>Anoxygenic phototroph of the Chloroflexota uses a type I reaction centre.</title>
        <authorList>
            <person name="Tsuji J.M."/>
            <person name="Shaw N.A."/>
            <person name="Nagashima S."/>
            <person name="Venkiteswaran J.J."/>
            <person name="Schiff S.L."/>
            <person name="Watanabe T."/>
            <person name="Fukui M."/>
            <person name="Hanada S."/>
            <person name="Tank M."/>
            <person name="Neufeld J.D."/>
        </authorList>
    </citation>
    <scope>NUCLEOTIDE SEQUENCE</scope>
    <source>
        <strain evidence="3">L227-S17</strain>
    </source>
</reference>
<dbReference type="Proteomes" id="UP000521676">
    <property type="component" value="Unassembled WGS sequence"/>
</dbReference>
<accession>A0A8T7M5W4</accession>
<dbReference type="PANTHER" id="PTHR33498:SF1">
    <property type="entry name" value="TRANSPOSASE FOR INSERTION SEQUENCE ELEMENT IS1557"/>
    <property type="match status" value="1"/>
</dbReference>